<proteinExistence type="predicted"/>
<dbReference type="EMBL" id="PGCJ01000153">
    <property type="protein sequence ID" value="PLW42906.1"/>
    <property type="molecule type" value="Genomic_DNA"/>
</dbReference>
<evidence type="ECO:0000313" key="2">
    <source>
        <dbReference type="EMBL" id="PLW42906.1"/>
    </source>
</evidence>
<evidence type="ECO:0000313" key="3">
    <source>
        <dbReference type="Proteomes" id="UP000235388"/>
    </source>
</evidence>
<dbReference type="Proteomes" id="UP000235388">
    <property type="component" value="Unassembled WGS sequence"/>
</dbReference>
<dbReference type="AlphaFoldDB" id="A0A2N5UZ39"/>
<sequence>MASVFVQLRRGHEHKSLALPETGASRQGGQRSPEGDRCSDREAYVKLGTARRTHRLDCLNVASASVHTRPHRRGLRSLSRTIAKRGLLPLGLGVKTQAIYRNPSLFKGKIARSAHLPRKL</sequence>
<accession>A0A2N5UZ39</accession>
<feature type="region of interest" description="Disordered" evidence="1">
    <location>
        <begin position="13"/>
        <end position="41"/>
    </location>
</feature>
<reference evidence="2 3" key="1">
    <citation type="submission" date="2017-11" db="EMBL/GenBank/DDBJ databases">
        <title>De novo assembly and phasing of dikaryotic genomes from two isolates of Puccinia coronata f. sp. avenae, the causal agent of oat crown rust.</title>
        <authorList>
            <person name="Miller M.E."/>
            <person name="Zhang Y."/>
            <person name="Omidvar V."/>
            <person name="Sperschneider J."/>
            <person name="Schwessinger B."/>
            <person name="Raley C."/>
            <person name="Palmer J.M."/>
            <person name="Garnica D."/>
            <person name="Upadhyaya N."/>
            <person name="Rathjen J."/>
            <person name="Taylor J.M."/>
            <person name="Park R.F."/>
            <person name="Dodds P.N."/>
            <person name="Hirsch C.D."/>
            <person name="Kianian S.F."/>
            <person name="Figueroa M."/>
        </authorList>
    </citation>
    <scope>NUCLEOTIDE SEQUENCE [LARGE SCALE GENOMIC DNA]</scope>
    <source>
        <strain evidence="2">12NC29</strain>
    </source>
</reference>
<gene>
    <name evidence="2" type="ORF">PCANC_17751</name>
</gene>
<protein>
    <submittedName>
        <fullName evidence="2">Uncharacterized protein</fullName>
    </submittedName>
</protein>
<evidence type="ECO:0000256" key="1">
    <source>
        <dbReference type="SAM" id="MobiDB-lite"/>
    </source>
</evidence>
<name>A0A2N5UZ39_9BASI</name>
<organism evidence="2 3">
    <name type="scientific">Puccinia coronata f. sp. avenae</name>
    <dbReference type="NCBI Taxonomy" id="200324"/>
    <lineage>
        <taxon>Eukaryota</taxon>
        <taxon>Fungi</taxon>
        <taxon>Dikarya</taxon>
        <taxon>Basidiomycota</taxon>
        <taxon>Pucciniomycotina</taxon>
        <taxon>Pucciniomycetes</taxon>
        <taxon>Pucciniales</taxon>
        <taxon>Pucciniaceae</taxon>
        <taxon>Puccinia</taxon>
    </lineage>
</organism>
<comment type="caution">
    <text evidence="2">The sequence shown here is derived from an EMBL/GenBank/DDBJ whole genome shotgun (WGS) entry which is preliminary data.</text>
</comment>
<keyword evidence="3" id="KW-1185">Reference proteome</keyword>